<dbReference type="Gene3D" id="1.10.3720.10">
    <property type="entry name" value="MetI-like"/>
    <property type="match status" value="1"/>
</dbReference>
<feature type="transmembrane region" description="Helical" evidence="7">
    <location>
        <begin position="169"/>
        <end position="187"/>
    </location>
</feature>
<dbReference type="EMBL" id="CP016757">
    <property type="protein sequence ID" value="ANZ45175.1"/>
    <property type="molecule type" value="Genomic_DNA"/>
</dbReference>
<evidence type="ECO:0000256" key="6">
    <source>
        <dbReference type="ARBA" id="ARBA00023136"/>
    </source>
</evidence>
<gene>
    <name evidence="8" type="ORF">BED41_08885</name>
</gene>
<dbReference type="OrthoDB" id="9796361at2"/>
<dbReference type="GO" id="GO:0042918">
    <property type="term" value="P:alkanesulfonate transmembrane transport"/>
    <property type="evidence" value="ECO:0007669"/>
    <property type="project" value="UniProtKB-ARBA"/>
</dbReference>
<organism evidence="8 9">
    <name type="scientific">Cloacibacillus porcorum</name>
    <dbReference type="NCBI Taxonomy" id="1197717"/>
    <lineage>
        <taxon>Bacteria</taxon>
        <taxon>Thermotogati</taxon>
        <taxon>Synergistota</taxon>
        <taxon>Synergistia</taxon>
        <taxon>Synergistales</taxon>
        <taxon>Synergistaceae</taxon>
        <taxon>Cloacibacillus</taxon>
    </lineage>
</organism>
<dbReference type="PANTHER" id="PTHR30151">
    <property type="entry name" value="ALKANE SULFONATE ABC TRANSPORTER-RELATED, MEMBRANE SUBUNIT"/>
    <property type="match status" value="1"/>
</dbReference>
<protein>
    <submittedName>
        <fullName evidence="8">ABC transporter permease</fullName>
    </submittedName>
</protein>
<sequence>MKDTAWKILMSGALFPLSVLLLWWYGASAGWWNTFLLPSPGAVWRAFTTAAADGTLAENMCASLGRIAVGFGLSAALAISLAFLCGSFPPLLAQLDPTLEFLRHIPPMAVIPMLILWFGIGESPKIILIILATFFPVFLNTLQGVRGCDPGLIEVARVFGYSRWERCRHVILPSALPAILTGLQLGLGYSWRSLVAAELVAASSGLGYMILDAEQLSRSDVVLMGILVIGALGAALDYLFVIISKAAGRVR</sequence>
<dbReference type="PROSITE" id="PS50928">
    <property type="entry name" value="ABC_TM1"/>
    <property type="match status" value="1"/>
</dbReference>
<dbReference type="FunFam" id="1.10.3720.10:FF:000003">
    <property type="entry name" value="Aliphatic sulfonate ABC transporter permease"/>
    <property type="match status" value="1"/>
</dbReference>
<accession>A0A1B2I5C1</accession>
<feature type="transmembrane region" description="Helical" evidence="7">
    <location>
        <begin position="223"/>
        <end position="243"/>
    </location>
</feature>
<dbReference type="Pfam" id="PF00528">
    <property type="entry name" value="BPD_transp_1"/>
    <property type="match status" value="1"/>
</dbReference>
<dbReference type="InterPro" id="IPR000515">
    <property type="entry name" value="MetI-like"/>
</dbReference>
<dbReference type="KEGG" id="cpor:BED41_08885"/>
<reference evidence="8" key="1">
    <citation type="submission" date="2016-08" db="EMBL/GenBank/DDBJ databases">
        <title>Complete genome of Cloacibacillus porcorum.</title>
        <authorList>
            <person name="Looft T."/>
            <person name="Bayles D.O."/>
            <person name="Alt D.P."/>
        </authorList>
    </citation>
    <scope>NUCLEOTIDE SEQUENCE [LARGE SCALE GENOMIC DNA]</scope>
    <source>
        <strain evidence="8">CL-84</strain>
    </source>
</reference>
<dbReference type="Proteomes" id="UP000093044">
    <property type="component" value="Chromosome"/>
</dbReference>
<evidence type="ECO:0000256" key="5">
    <source>
        <dbReference type="ARBA" id="ARBA00022989"/>
    </source>
</evidence>
<dbReference type="RefSeq" id="WP_066744986.1">
    <property type="nucleotide sequence ID" value="NZ_CATWZH010000003.1"/>
</dbReference>
<evidence type="ECO:0000256" key="3">
    <source>
        <dbReference type="ARBA" id="ARBA00022475"/>
    </source>
</evidence>
<dbReference type="InterPro" id="IPR035906">
    <property type="entry name" value="MetI-like_sf"/>
</dbReference>
<dbReference type="STRING" id="1197717.BED41_08885"/>
<feature type="transmembrane region" description="Helical" evidence="7">
    <location>
        <begin position="67"/>
        <end position="89"/>
    </location>
</feature>
<dbReference type="GO" id="GO:0005886">
    <property type="term" value="C:plasma membrane"/>
    <property type="evidence" value="ECO:0007669"/>
    <property type="project" value="UniProtKB-SubCell"/>
</dbReference>
<evidence type="ECO:0000256" key="7">
    <source>
        <dbReference type="RuleBase" id="RU363032"/>
    </source>
</evidence>
<evidence type="ECO:0000256" key="4">
    <source>
        <dbReference type="ARBA" id="ARBA00022692"/>
    </source>
</evidence>
<evidence type="ECO:0000256" key="2">
    <source>
        <dbReference type="ARBA" id="ARBA00022448"/>
    </source>
</evidence>
<comment type="similarity">
    <text evidence="7">Belongs to the binding-protein-dependent transport system permease family.</text>
</comment>
<dbReference type="AlphaFoldDB" id="A0A1B2I5C1"/>
<proteinExistence type="inferred from homology"/>
<feature type="transmembrane region" description="Helical" evidence="7">
    <location>
        <begin position="101"/>
        <end position="120"/>
    </location>
</feature>
<keyword evidence="4 7" id="KW-0812">Transmembrane</keyword>
<evidence type="ECO:0000313" key="8">
    <source>
        <dbReference type="EMBL" id="ANZ45175.1"/>
    </source>
</evidence>
<evidence type="ECO:0000313" key="9">
    <source>
        <dbReference type="Proteomes" id="UP000093044"/>
    </source>
</evidence>
<feature type="transmembrane region" description="Helical" evidence="7">
    <location>
        <begin position="126"/>
        <end position="148"/>
    </location>
</feature>
<comment type="subcellular location">
    <subcellularLocation>
        <location evidence="1 7">Cell membrane</location>
        <topology evidence="1 7">Multi-pass membrane protein</topology>
    </subcellularLocation>
</comment>
<name>A0A1B2I5C1_9BACT</name>
<keyword evidence="2 7" id="KW-0813">Transport</keyword>
<dbReference type="CDD" id="cd06261">
    <property type="entry name" value="TM_PBP2"/>
    <property type="match status" value="1"/>
</dbReference>
<dbReference type="GeneID" id="83057963"/>
<keyword evidence="9" id="KW-1185">Reference proteome</keyword>
<evidence type="ECO:0000256" key="1">
    <source>
        <dbReference type="ARBA" id="ARBA00004651"/>
    </source>
</evidence>
<dbReference type="PANTHER" id="PTHR30151:SF25">
    <property type="entry name" value="TAURINE TRANSPORT SYSTEM PERMEASE PROTEIN TAUC"/>
    <property type="match status" value="1"/>
</dbReference>
<dbReference type="SUPFAM" id="SSF161098">
    <property type="entry name" value="MetI-like"/>
    <property type="match status" value="1"/>
</dbReference>
<keyword evidence="5 7" id="KW-1133">Transmembrane helix</keyword>
<dbReference type="GO" id="GO:0010438">
    <property type="term" value="P:cellular response to sulfur starvation"/>
    <property type="evidence" value="ECO:0007669"/>
    <property type="project" value="TreeGrafter"/>
</dbReference>
<keyword evidence="3" id="KW-1003">Cell membrane</keyword>
<keyword evidence="6 7" id="KW-0472">Membrane</keyword>